<keyword evidence="2" id="KW-1185">Reference proteome</keyword>
<protein>
    <submittedName>
        <fullName evidence="1">Uncharacterized protein</fullName>
    </submittedName>
</protein>
<comment type="caution">
    <text evidence="1">The sequence shown here is derived from an EMBL/GenBank/DDBJ whole genome shotgun (WGS) entry which is preliminary data.</text>
</comment>
<dbReference type="RefSeq" id="WP_106199420.1">
    <property type="nucleotide sequence ID" value="NZ_QGHD01000023.1"/>
</dbReference>
<accession>A0ABX5LJR4</accession>
<reference evidence="1 2" key="1">
    <citation type="submission" date="2018-05" db="EMBL/GenBank/DDBJ databases">
        <title>Animal gut microbial communities from fecal samples from Wisconsin, USA.</title>
        <authorList>
            <person name="Neumann A."/>
        </authorList>
    </citation>
    <scope>NUCLEOTIDE SEQUENCE [LARGE SCALE GENOMIC DNA]</scope>
    <source>
        <strain evidence="1 2">UWS4</strain>
    </source>
</reference>
<dbReference type="Proteomes" id="UP000245523">
    <property type="component" value="Unassembled WGS sequence"/>
</dbReference>
<evidence type="ECO:0000313" key="1">
    <source>
        <dbReference type="EMBL" id="PWK94140.1"/>
    </source>
</evidence>
<gene>
    <name evidence="1" type="ORF">B0H50_12321</name>
</gene>
<organism evidence="1 2">
    <name type="scientific">Hallerella porci</name>
    <dbReference type="NCBI Taxonomy" id="1945871"/>
    <lineage>
        <taxon>Bacteria</taxon>
        <taxon>Pseudomonadati</taxon>
        <taxon>Fibrobacterota</taxon>
        <taxon>Fibrobacteria</taxon>
        <taxon>Fibrobacterales</taxon>
        <taxon>Fibrobacteraceae</taxon>
        <taxon>Hallerella</taxon>
    </lineage>
</organism>
<proteinExistence type="predicted"/>
<dbReference type="EMBL" id="QGHD01000023">
    <property type="protein sequence ID" value="PWK94140.1"/>
    <property type="molecule type" value="Genomic_DNA"/>
</dbReference>
<evidence type="ECO:0000313" key="2">
    <source>
        <dbReference type="Proteomes" id="UP000245523"/>
    </source>
</evidence>
<name>A0ABX5LJR4_9BACT</name>
<sequence>MKKIFLLTFFLIFFVNCGDDSHVHFDDVPALKSGITFVPFTYSGTSYGSFSGYREIEILQGESGRFSANIQINGNRIAYDYISDYVKNFIWNFGKESAITSAIAKTFPDTGIFPIILKTVDYFDDTLRDTLTLYVTNPLHVTPQFPANGYNQFDALDSNGITFEVKTEGIHSWKNVECLLYFSMEKSLLWTYPYDTIPCNGKYHFPGPLFIGDPAYLSDTSFAFFWGVVAHVPETNYAFNIDTSLVQTFYTALTQTETAELIIPIWYRSLSTGRSPSGKLILQNENGDTLAMQKISENPSTLSFKKLKAGKNFHLTISDSLLTEYSSFETQFDLPKATYNVLDTIVLRDTVPPQFSPNKMTFAQGDSIRFSLFDAGSGIANNSVRILIDGEAIERTIRQDEVRFLPSCKNRCILSLSLRDYAGNLSAPILWTLQNKKDALTLAGPFNPEDL</sequence>